<dbReference type="Proteomes" id="UP000886595">
    <property type="component" value="Unassembled WGS sequence"/>
</dbReference>
<feature type="domain" description="RNase H type-1" evidence="1">
    <location>
        <begin position="43"/>
        <end position="162"/>
    </location>
</feature>
<keyword evidence="3" id="KW-1185">Reference proteome</keyword>
<dbReference type="GO" id="GO:0003676">
    <property type="term" value="F:nucleic acid binding"/>
    <property type="evidence" value="ECO:0007669"/>
    <property type="project" value="InterPro"/>
</dbReference>
<dbReference type="Pfam" id="PF13456">
    <property type="entry name" value="RVT_3"/>
    <property type="match status" value="1"/>
</dbReference>
<dbReference type="InterPro" id="IPR052929">
    <property type="entry name" value="RNase_H-like_EbsB-rel"/>
</dbReference>
<dbReference type="PANTHER" id="PTHR47074">
    <property type="entry name" value="BNAC02G40300D PROTEIN"/>
    <property type="match status" value="1"/>
</dbReference>
<dbReference type="GO" id="GO:0004523">
    <property type="term" value="F:RNA-DNA hybrid ribonuclease activity"/>
    <property type="evidence" value="ECO:0007669"/>
    <property type="project" value="InterPro"/>
</dbReference>
<sequence>MEEAMVWLQLHGAISESSRDLQLTSGGSVGWKKPPLSFIKCNVGVSWSEVSKTCGAAWIVRDSAGTTLVHSRRSFSGVTTSLQADLIALSWSAEAMVDLKFRNVIFESFSDKFADLSRNPLSHPPSYHAIHSIIRLIHSLPGSNLHFVANTSNMAASRIAQSVTDDQCLCLQSYVARNGPRWLTAVLSEEAAAA</sequence>
<dbReference type="AlphaFoldDB" id="A0A8X7SI85"/>
<reference evidence="2 3" key="1">
    <citation type="submission" date="2020-02" db="EMBL/GenBank/DDBJ databases">
        <authorList>
            <person name="Ma Q."/>
            <person name="Huang Y."/>
            <person name="Song X."/>
            <person name="Pei D."/>
        </authorList>
    </citation>
    <scope>NUCLEOTIDE SEQUENCE [LARGE SCALE GENOMIC DNA]</scope>
    <source>
        <strain evidence="2">Sxm20200214</strain>
        <tissue evidence="2">Leaf</tissue>
    </source>
</reference>
<evidence type="ECO:0000259" key="1">
    <source>
        <dbReference type="Pfam" id="PF13456"/>
    </source>
</evidence>
<accession>A0A8X7SI85</accession>
<dbReference type="EMBL" id="JAAMPC010000006">
    <property type="protein sequence ID" value="KAG2306823.1"/>
    <property type="molecule type" value="Genomic_DNA"/>
</dbReference>
<name>A0A8X7SI85_BRACI</name>
<proteinExistence type="predicted"/>
<dbReference type="CDD" id="cd06222">
    <property type="entry name" value="RNase_H_like"/>
    <property type="match status" value="1"/>
</dbReference>
<dbReference type="PANTHER" id="PTHR47074:SF49">
    <property type="entry name" value="POLYNUCLEOTIDYL TRANSFERASE, RIBONUCLEASE H-LIKE SUPERFAMILY PROTEIN"/>
    <property type="match status" value="1"/>
</dbReference>
<protein>
    <recommendedName>
        <fullName evidence="1">RNase H type-1 domain-containing protein</fullName>
    </recommendedName>
</protein>
<evidence type="ECO:0000313" key="2">
    <source>
        <dbReference type="EMBL" id="KAG2306823.1"/>
    </source>
</evidence>
<dbReference type="InterPro" id="IPR002156">
    <property type="entry name" value="RNaseH_domain"/>
</dbReference>
<dbReference type="OrthoDB" id="1026034at2759"/>
<evidence type="ECO:0000313" key="3">
    <source>
        <dbReference type="Proteomes" id="UP000886595"/>
    </source>
</evidence>
<organism evidence="2 3">
    <name type="scientific">Brassica carinata</name>
    <name type="common">Ethiopian mustard</name>
    <name type="synonym">Abyssinian cabbage</name>
    <dbReference type="NCBI Taxonomy" id="52824"/>
    <lineage>
        <taxon>Eukaryota</taxon>
        <taxon>Viridiplantae</taxon>
        <taxon>Streptophyta</taxon>
        <taxon>Embryophyta</taxon>
        <taxon>Tracheophyta</taxon>
        <taxon>Spermatophyta</taxon>
        <taxon>Magnoliopsida</taxon>
        <taxon>eudicotyledons</taxon>
        <taxon>Gunneridae</taxon>
        <taxon>Pentapetalae</taxon>
        <taxon>rosids</taxon>
        <taxon>malvids</taxon>
        <taxon>Brassicales</taxon>
        <taxon>Brassicaceae</taxon>
        <taxon>Brassiceae</taxon>
        <taxon>Brassica</taxon>
    </lineage>
</organism>
<dbReference type="InterPro" id="IPR044730">
    <property type="entry name" value="RNase_H-like_dom_plant"/>
</dbReference>
<comment type="caution">
    <text evidence="2">The sequence shown here is derived from an EMBL/GenBank/DDBJ whole genome shotgun (WGS) entry which is preliminary data.</text>
</comment>
<gene>
    <name evidence="2" type="ORF">Bca52824_026571</name>
</gene>